<evidence type="ECO:0000256" key="8">
    <source>
        <dbReference type="ARBA" id="ARBA00023004"/>
    </source>
</evidence>
<keyword evidence="7" id="KW-0663">Pyridoxal phosphate</keyword>
<dbReference type="SFLD" id="SFLDS00029">
    <property type="entry name" value="Radical_SAM"/>
    <property type="match status" value="1"/>
</dbReference>
<name>A0A9E6PKN8_9PSED</name>
<keyword evidence="5" id="KW-0949">S-adenosyl-L-methionine</keyword>
<dbReference type="AlphaFoldDB" id="A0A9E6PKN8"/>
<evidence type="ECO:0000256" key="5">
    <source>
        <dbReference type="ARBA" id="ARBA00022691"/>
    </source>
</evidence>
<keyword evidence="12" id="KW-1185">Reference proteome</keyword>
<evidence type="ECO:0000256" key="4">
    <source>
        <dbReference type="ARBA" id="ARBA00022485"/>
    </source>
</evidence>
<dbReference type="GO" id="GO:0046872">
    <property type="term" value="F:metal ion binding"/>
    <property type="evidence" value="ECO:0007669"/>
    <property type="project" value="UniProtKB-KW"/>
</dbReference>
<sequence>MFEALSQSMATRAQERSNLIVSDFDDWADWKWQQRNAVTRLDELLGYFPGLEQGDWLARISSHLQNRKLTVTPYTLSLIKVDEHLRPLAGDPIWRQLIPDWNAEHGPQPLAYDGESENWELPDEMVTPICQHKYDNRVILRLANVCHAYCQFCYEALRTLEKQTAKSSMRKQDWLDTLAYVRNNPQLDEVILSGGEPLMHSDKHLDGYLGDLRAIRPDLIIRLHTRALTFNPYRITPELVNILARHDVTAIGLHIAHPREVTEDFLKAVQRLRAVCPILFANIPLLSGINDSYETLSELCLKLYRVGVQPHYLYHFMPFSPGSEAFRTDISAALAIVGRMKRRLSNIAVPEYVLPHKTGKYTVPLDLNVGLPRLEVRSEGEFLHFTNWQGQPCTFPE</sequence>
<dbReference type="InterPro" id="IPR007197">
    <property type="entry name" value="rSAM"/>
</dbReference>
<dbReference type="InterPro" id="IPR058240">
    <property type="entry name" value="rSAM_sf"/>
</dbReference>
<dbReference type="InterPro" id="IPR013785">
    <property type="entry name" value="Aldolase_TIM"/>
</dbReference>
<comment type="cofactor">
    <cofactor evidence="2">
        <name>[4Fe-4S] cluster</name>
        <dbReference type="ChEBI" id="CHEBI:49883"/>
    </cofactor>
</comment>
<dbReference type="SUPFAM" id="SSF102114">
    <property type="entry name" value="Radical SAM enzymes"/>
    <property type="match status" value="1"/>
</dbReference>
<dbReference type="Proteomes" id="UP000634530">
    <property type="component" value="Chromosome"/>
</dbReference>
<reference evidence="11 12" key="1">
    <citation type="journal article" date="2020" name="Microorganisms">
        <title>Reliable Identification of Environmental Pseudomonas Isolates Using the rpoD Gene.</title>
        <authorList>
            <consortium name="The Broad Institute Genome Sequencing Platform"/>
            <person name="Girard L."/>
            <person name="Lood C."/>
            <person name="Rokni-Zadeh H."/>
            <person name="van Noort V."/>
            <person name="Lavigne R."/>
            <person name="De Mot R."/>
        </authorList>
    </citation>
    <scope>NUCLEOTIDE SEQUENCE [LARGE SCALE GENOMIC DNA]</scope>
    <source>
        <strain evidence="11 12">RW8P3</strain>
    </source>
</reference>
<evidence type="ECO:0000256" key="3">
    <source>
        <dbReference type="ARBA" id="ARBA00008703"/>
    </source>
</evidence>
<evidence type="ECO:0000313" key="12">
    <source>
        <dbReference type="Proteomes" id="UP000634530"/>
    </source>
</evidence>
<protein>
    <submittedName>
        <fullName evidence="11">Radical SAM protein</fullName>
    </submittedName>
</protein>
<keyword evidence="9" id="KW-0411">Iron-sulfur</keyword>
<evidence type="ECO:0000256" key="1">
    <source>
        <dbReference type="ARBA" id="ARBA00001933"/>
    </source>
</evidence>
<keyword evidence="4" id="KW-0004">4Fe-4S</keyword>
<dbReference type="PANTHER" id="PTHR30538:SF0">
    <property type="entry name" value="L-LYSINE 2,3-AMINOMUTASE AQ_1632-RELATED"/>
    <property type="match status" value="1"/>
</dbReference>
<evidence type="ECO:0000259" key="10">
    <source>
        <dbReference type="PROSITE" id="PS51918"/>
    </source>
</evidence>
<dbReference type="GO" id="GO:0003824">
    <property type="term" value="F:catalytic activity"/>
    <property type="evidence" value="ECO:0007669"/>
    <property type="project" value="InterPro"/>
</dbReference>
<keyword evidence="8" id="KW-0408">Iron</keyword>
<comment type="cofactor">
    <cofactor evidence="1">
        <name>pyridoxal 5'-phosphate</name>
        <dbReference type="ChEBI" id="CHEBI:597326"/>
    </cofactor>
</comment>
<dbReference type="Gene3D" id="3.20.20.70">
    <property type="entry name" value="Aldolase class I"/>
    <property type="match status" value="1"/>
</dbReference>
<evidence type="ECO:0000256" key="2">
    <source>
        <dbReference type="ARBA" id="ARBA00001966"/>
    </source>
</evidence>
<dbReference type="CDD" id="cd01335">
    <property type="entry name" value="Radical_SAM"/>
    <property type="match status" value="1"/>
</dbReference>
<dbReference type="RefSeq" id="WP_186684379.1">
    <property type="nucleotide sequence ID" value="NZ_CP077093.1"/>
</dbReference>
<feature type="domain" description="Radical SAM core" evidence="10">
    <location>
        <begin position="132"/>
        <end position="348"/>
    </location>
</feature>
<evidence type="ECO:0000313" key="11">
    <source>
        <dbReference type="EMBL" id="QXI28067.1"/>
    </source>
</evidence>
<dbReference type="PANTHER" id="PTHR30538">
    <property type="entry name" value="LYSINE 2,3-AMINOMUTASE-RELATED"/>
    <property type="match status" value="1"/>
</dbReference>
<dbReference type="InterPro" id="IPR003739">
    <property type="entry name" value="Lys_aminomutase/Glu_NH3_mut"/>
</dbReference>
<organism evidence="11 12">
    <name type="scientific">Pseudomonas vanderleydeniana</name>
    <dbReference type="NCBI Taxonomy" id="2745495"/>
    <lineage>
        <taxon>Bacteria</taxon>
        <taxon>Pseudomonadati</taxon>
        <taxon>Pseudomonadota</taxon>
        <taxon>Gammaproteobacteria</taxon>
        <taxon>Pseudomonadales</taxon>
        <taxon>Pseudomonadaceae</taxon>
        <taxon>Pseudomonas</taxon>
    </lineage>
</organism>
<evidence type="ECO:0000256" key="6">
    <source>
        <dbReference type="ARBA" id="ARBA00022723"/>
    </source>
</evidence>
<dbReference type="PROSITE" id="PS51918">
    <property type="entry name" value="RADICAL_SAM"/>
    <property type="match status" value="1"/>
</dbReference>
<dbReference type="GO" id="GO:0051539">
    <property type="term" value="F:4 iron, 4 sulfur cluster binding"/>
    <property type="evidence" value="ECO:0007669"/>
    <property type="project" value="UniProtKB-KW"/>
</dbReference>
<proteinExistence type="inferred from homology"/>
<dbReference type="SFLD" id="SFLDG01070">
    <property type="entry name" value="PLP-dependent"/>
    <property type="match status" value="1"/>
</dbReference>
<evidence type="ECO:0000256" key="7">
    <source>
        <dbReference type="ARBA" id="ARBA00022898"/>
    </source>
</evidence>
<dbReference type="Pfam" id="PF04055">
    <property type="entry name" value="Radical_SAM"/>
    <property type="match status" value="1"/>
</dbReference>
<keyword evidence="6" id="KW-0479">Metal-binding</keyword>
<evidence type="ECO:0000256" key="9">
    <source>
        <dbReference type="ARBA" id="ARBA00023014"/>
    </source>
</evidence>
<comment type="similarity">
    <text evidence="3">Belongs to the radical SAM superfamily. KamA family.</text>
</comment>
<dbReference type="KEGG" id="pvw:HU752_030005"/>
<reference evidence="11 12" key="2">
    <citation type="journal article" date="2021" name="Microorganisms">
        <title>The Ever-Expanding Pseudomonas Genus: Description of 43 New Species and Partition of the Pseudomonas putida Group.</title>
        <authorList>
            <person name="Girard L."/>
            <person name="Lood C."/>
            <person name="Hofte M."/>
            <person name="Vandamme P."/>
            <person name="Rokni-Zadeh H."/>
            <person name="van Noort V."/>
            <person name="Lavigne R."/>
            <person name="De Mot R."/>
        </authorList>
    </citation>
    <scope>NUCLEOTIDE SEQUENCE [LARGE SCALE GENOMIC DNA]</scope>
    <source>
        <strain evidence="11 12">RW8P3</strain>
    </source>
</reference>
<dbReference type="EMBL" id="CP077093">
    <property type="protein sequence ID" value="QXI28067.1"/>
    <property type="molecule type" value="Genomic_DNA"/>
</dbReference>
<gene>
    <name evidence="11" type="ORF">HU752_030005</name>
</gene>
<dbReference type="Gene3D" id="6.10.140.1170">
    <property type="match status" value="1"/>
</dbReference>
<accession>A0A9E6PKN8</accession>